<dbReference type="InterPro" id="IPR038389">
    <property type="entry name" value="PSMG2_sf"/>
</dbReference>
<dbReference type="SUPFAM" id="SSF159659">
    <property type="entry name" value="Cgl1923-like"/>
    <property type="match status" value="1"/>
</dbReference>
<dbReference type="Gene3D" id="3.40.50.10900">
    <property type="entry name" value="PAC-like subunit"/>
    <property type="match status" value="1"/>
</dbReference>
<dbReference type="InterPro" id="IPR019151">
    <property type="entry name" value="Proteasome_assmbl_chaperone_2"/>
</dbReference>
<organism evidence="2 3">
    <name type="scientific">Candidatus Iainarchaeum sp</name>
    <dbReference type="NCBI Taxonomy" id="3101447"/>
    <lineage>
        <taxon>Archaea</taxon>
        <taxon>Candidatus Iainarchaeota</taxon>
        <taxon>Candidatus Iainarchaeia</taxon>
        <taxon>Candidatus Iainarchaeales</taxon>
        <taxon>Candidatus Iainarchaeaceae</taxon>
        <taxon>Candidatus Iainarchaeum</taxon>
    </lineage>
</organism>
<dbReference type="AlphaFoldDB" id="A0A8T4L4A7"/>
<evidence type="ECO:0000256" key="1">
    <source>
        <dbReference type="SAM" id="Coils"/>
    </source>
</evidence>
<gene>
    <name evidence="2" type="ORF">J4478_03745</name>
</gene>
<evidence type="ECO:0000313" key="3">
    <source>
        <dbReference type="Proteomes" id="UP000680185"/>
    </source>
</evidence>
<keyword evidence="1" id="KW-0175">Coiled coil</keyword>
<proteinExistence type="predicted"/>
<dbReference type="Proteomes" id="UP000680185">
    <property type="component" value="Unassembled WGS sequence"/>
</dbReference>
<accession>A0A8T4L4A7</accession>
<dbReference type="EMBL" id="JAGVWB010000025">
    <property type="protein sequence ID" value="MBS3058485.1"/>
    <property type="molecule type" value="Genomic_DNA"/>
</dbReference>
<feature type="coiled-coil region" evidence="1">
    <location>
        <begin position="214"/>
        <end position="248"/>
    </location>
</feature>
<protein>
    <submittedName>
        <fullName evidence="2">PAC2 family protein</fullName>
    </submittedName>
</protein>
<comment type="caution">
    <text evidence="2">The sequence shown here is derived from an EMBL/GenBank/DDBJ whole genome shotgun (WGS) entry which is preliminary data.</text>
</comment>
<dbReference type="Pfam" id="PF09754">
    <property type="entry name" value="PAC2"/>
    <property type="match status" value="1"/>
</dbReference>
<reference evidence="2" key="1">
    <citation type="submission" date="2021-03" db="EMBL/GenBank/DDBJ databases">
        <authorList>
            <person name="Jaffe A."/>
        </authorList>
    </citation>
    <scope>NUCLEOTIDE SEQUENCE</scope>
    <source>
        <strain evidence="2">RIFCSPLOWO2_01_FULL_43_13</strain>
    </source>
</reference>
<dbReference type="PANTHER" id="PTHR35610:SF7">
    <property type="entry name" value="3-ISOPROPYLMALATE DEHYDRATASE"/>
    <property type="match status" value="1"/>
</dbReference>
<dbReference type="PANTHER" id="PTHR35610">
    <property type="entry name" value="3-ISOPROPYLMALATE DEHYDRATASE-RELATED"/>
    <property type="match status" value="1"/>
</dbReference>
<reference evidence="2" key="2">
    <citation type="submission" date="2021-05" db="EMBL/GenBank/DDBJ databases">
        <title>Protein family content uncovers lineage relationships and bacterial pathway maintenance mechanisms in DPANN archaea.</title>
        <authorList>
            <person name="Castelle C.J."/>
            <person name="Meheust R."/>
            <person name="Jaffe A.L."/>
            <person name="Seitz K."/>
            <person name="Gong X."/>
            <person name="Baker B.J."/>
            <person name="Banfield J.F."/>
        </authorList>
    </citation>
    <scope>NUCLEOTIDE SEQUENCE</scope>
    <source>
        <strain evidence="2">RIFCSPLOWO2_01_FULL_43_13</strain>
    </source>
</reference>
<evidence type="ECO:0000313" key="2">
    <source>
        <dbReference type="EMBL" id="MBS3058485.1"/>
    </source>
</evidence>
<name>A0A8T4L4A7_9ARCH</name>
<sequence length="257" mass="28418">MVTKVKFLKKPKCKKSIMLTGLPGIGLVGKIAIDHLIAQLKPERIAEISSDSFPPSVRTQNAVLDLIKNELYYAKSNGSEFLFLAGPVQPTLDFRAGSAQEHYEFAESIITALEPLNVKEVYTLAGLDIRERRMNSEPRIIIAASSKKVLEDWKKFGVVIDKNEGLISGAAGLLLGIAKEQGLEGACLMGETSSQLYLGDHGSAKALLELLVKKFKFKLNLAELEKEAKNIEEAFQKLTQQLKEQTEQESPNLSYVR</sequence>